<sequence>MGELENYLVPILPGDAYAINNALSAEGAADDYETCLKLLVHTGVVDKSSLSGLPKFDRMLIGTENQEWVTSVSPKPPPERITFTFPVINSSEHIALVCGAGKAGVVESAVGNNQNSDANDSKLQDCMS</sequence>
<dbReference type="Pfam" id="PF01182">
    <property type="entry name" value="Glucosamine_iso"/>
    <property type="match status" value="1"/>
</dbReference>
<keyword evidence="4" id="KW-1185">Reference proteome</keyword>
<dbReference type="InterPro" id="IPR039104">
    <property type="entry name" value="6PGL"/>
</dbReference>
<organism evidence="3 4">
    <name type="scientific">Populus trichocarpa</name>
    <name type="common">Western balsam poplar</name>
    <name type="synonym">Populus balsamifera subsp. trichocarpa</name>
    <dbReference type="NCBI Taxonomy" id="3694"/>
    <lineage>
        <taxon>Eukaryota</taxon>
        <taxon>Viridiplantae</taxon>
        <taxon>Streptophyta</taxon>
        <taxon>Embryophyta</taxon>
        <taxon>Tracheophyta</taxon>
        <taxon>Spermatophyta</taxon>
        <taxon>Magnoliopsida</taxon>
        <taxon>eudicotyledons</taxon>
        <taxon>Gunneridae</taxon>
        <taxon>Pentapetalae</taxon>
        <taxon>rosids</taxon>
        <taxon>fabids</taxon>
        <taxon>Malpighiales</taxon>
        <taxon>Salicaceae</taxon>
        <taxon>Saliceae</taxon>
        <taxon>Populus</taxon>
    </lineage>
</organism>
<dbReference type="PANTHER" id="PTHR11054:SF22">
    <property type="entry name" value="6-PHOSPHOGLUCONOLACTONASE 3, CHLOROPLASTIC"/>
    <property type="match status" value="1"/>
</dbReference>
<dbReference type="GO" id="GO:0005975">
    <property type="term" value="P:carbohydrate metabolic process"/>
    <property type="evidence" value="ECO:0007669"/>
    <property type="project" value="InterPro"/>
</dbReference>
<dbReference type="InterPro" id="IPR037171">
    <property type="entry name" value="NagB/RpiA_transferase-like"/>
</dbReference>
<evidence type="ECO:0000313" key="3">
    <source>
        <dbReference type="EMBL" id="PNS99746.1"/>
    </source>
</evidence>
<reference evidence="3 4" key="1">
    <citation type="journal article" date="2006" name="Science">
        <title>The genome of black cottonwood, Populus trichocarpa (Torr. &amp; Gray).</title>
        <authorList>
            <person name="Tuskan G.A."/>
            <person name="Difazio S."/>
            <person name="Jansson S."/>
            <person name="Bohlmann J."/>
            <person name="Grigoriev I."/>
            <person name="Hellsten U."/>
            <person name="Putnam N."/>
            <person name="Ralph S."/>
            <person name="Rombauts S."/>
            <person name="Salamov A."/>
            <person name="Schein J."/>
            <person name="Sterck L."/>
            <person name="Aerts A."/>
            <person name="Bhalerao R.R."/>
            <person name="Bhalerao R.P."/>
            <person name="Blaudez D."/>
            <person name="Boerjan W."/>
            <person name="Brun A."/>
            <person name="Brunner A."/>
            <person name="Busov V."/>
            <person name="Campbell M."/>
            <person name="Carlson J."/>
            <person name="Chalot M."/>
            <person name="Chapman J."/>
            <person name="Chen G.L."/>
            <person name="Cooper D."/>
            <person name="Coutinho P.M."/>
            <person name="Couturier J."/>
            <person name="Covert S."/>
            <person name="Cronk Q."/>
            <person name="Cunningham R."/>
            <person name="Davis J."/>
            <person name="Degroeve S."/>
            <person name="Dejardin A."/>
            <person name="Depamphilis C."/>
            <person name="Detter J."/>
            <person name="Dirks B."/>
            <person name="Dubchak I."/>
            <person name="Duplessis S."/>
            <person name="Ehlting J."/>
            <person name="Ellis B."/>
            <person name="Gendler K."/>
            <person name="Goodstein D."/>
            <person name="Gribskov M."/>
            <person name="Grimwood J."/>
            <person name="Groover A."/>
            <person name="Gunter L."/>
            <person name="Hamberger B."/>
            <person name="Heinze B."/>
            <person name="Helariutta Y."/>
            <person name="Henrissat B."/>
            <person name="Holligan D."/>
            <person name="Holt R."/>
            <person name="Huang W."/>
            <person name="Islam-Faridi N."/>
            <person name="Jones S."/>
            <person name="Jones-Rhoades M."/>
            <person name="Jorgensen R."/>
            <person name="Joshi C."/>
            <person name="Kangasjarvi J."/>
            <person name="Karlsson J."/>
            <person name="Kelleher C."/>
            <person name="Kirkpatrick R."/>
            <person name="Kirst M."/>
            <person name="Kohler A."/>
            <person name="Kalluri U."/>
            <person name="Larimer F."/>
            <person name="Leebens-Mack J."/>
            <person name="Leple J.C."/>
            <person name="Locascio P."/>
            <person name="Lou Y."/>
            <person name="Lucas S."/>
            <person name="Martin F."/>
            <person name="Montanini B."/>
            <person name="Napoli C."/>
            <person name="Nelson D.R."/>
            <person name="Nelson C."/>
            <person name="Nieminen K."/>
            <person name="Nilsson O."/>
            <person name="Pereda V."/>
            <person name="Peter G."/>
            <person name="Philippe R."/>
            <person name="Pilate G."/>
            <person name="Poliakov A."/>
            <person name="Razumovskaya J."/>
            <person name="Richardson P."/>
            <person name="Rinaldi C."/>
            <person name="Ritland K."/>
            <person name="Rouze P."/>
            <person name="Ryaboy D."/>
            <person name="Schmutz J."/>
            <person name="Schrader J."/>
            <person name="Segerman B."/>
            <person name="Shin H."/>
            <person name="Siddiqui A."/>
            <person name="Sterky F."/>
            <person name="Terry A."/>
            <person name="Tsai C.J."/>
            <person name="Uberbacher E."/>
            <person name="Unneberg P."/>
            <person name="Vahala J."/>
            <person name="Wall K."/>
            <person name="Wessler S."/>
            <person name="Yang G."/>
            <person name="Yin T."/>
            <person name="Douglas C."/>
            <person name="Marra M."/>
            <person name="Sandberg G."/>
            <person name="Van de Peer Y."/>
            <person name="Rokhsar D."/>
        </authorList>
    </citation>
    <scope>NUCLEOTIDE SEQUENCE [LARGE SCALE GENOMIC DNA]</scope>
    <source>
        <strain evidence="4">cv. Nisqually</strain>
    </source>
</reference>
<dbReference type="GO" id="GO:0009051">
    <property type="term" value="P:pentose-phosphate shunt, oxidative branch"/>
    <property type="evidence" value="ECO:0000318"/>
    <property type="project" value="GO_Central"/>
</dbReference>
<dbReference type="EMBL" id="CM009304">
    <property type="protein sequence ID" value="PNS99746.1"/>
    <property type="molecule type" value="Genomic_DNA"/>
</dbReference>
<dbReference type="GO" id="GO:0017057">
    <property type="term" value="F:6-phosphogluconolactonase activity"/>
    <property type="evidence" value="ECO:0000318"/>
    <property type="project" value="GO_Central"/>
</dbReference>
<evidence type="ECO:0000259" key="2">
    <source>
        <dbReference type="Pfam" id="PF01182"/>
    </source>
</evidence>
<gene>
    <name evidence="3" type="ORF">POPTR_015G008400</name>
</gene>
<dbReference type="InterPro" id="IPR006148">
    <property type="entry name" value="Glc/Gal-6P_isomerase"/>
</dbReference>
<protein>
    <recommendedName>
        <fullName evidence="2">Glucosamine/galactosamine-6-phosphate isomerase domain-containing protein</fullName>
    </recommendedName>
</protein>
<comment type="pathway">
    <text evidence="1">Carbohydrate degradation; pentose phosphate pathway.</text>
</comment>
<evidence type="ECO:0000256" key="1">
    <source>
        <dbReference type="ARBA" id="ARBA00004959"/>
    </source>
</evidence>
<dbReference type="UniPathway" id="UPA00115"/>
<dbReference type="AlphaFoldDB" id="A0A2K1XG47"/>
<dbReference type="STRING" id="3694.A0A2K1XG47"/>
<feature type="domain" description="Glucosamine/galactosamine-6-phosphate isomerase" evidence="2">
    <location>
        <begin position="64"/>
        <end position="115"/>
    </location>
</feature>
<dbReference type="InParanoid" id="A0A2K1XG47"/>
<dbReference type="Proteomes" id="UP000006729">
    <property type="component" value="Chromosome 15"/>
</dbReference>
<dbReference type="GO" id="GO:0005829">
    <property type="term" value="C:cytosol"/>
    <property type="evidence" value="ECO:0000318"/>
    <property type="project" value="GO_Central"/>
</dbReference>
<dbReference type="Gene3D" id="3.40.50.1360">
    <property type="match status" value="1"/>
</dbReference>
<name>A0A2K1XG47_POPTR</name>
<evidence type="ECO:0000313" key="4">
    <source>
        <dbReference type="Proteomes" id="UP000006729"/>
    </source>
</evidence>
<proteinExistence type="predicted"/>
<dbReference type="PANTHER" id="PTHR11054">
    <property type="entry name" value="6-PHOSPHOGLUCONOLACTONASE"/>
    <property type="match status" value="1"/>
</dbReference>
<accession>A0A2K1XG47</accession>
<dbReference type="SUPFAM" id="SSF100950">
    <property type="entry name" value="NagB/RpiA/CoA transferase-like"/>
    <property type="match status" value="1"/>
</dbReference>